<keyword evidence="2" id="KW-1185">Reference proteome</keyword>
<comment type="caution">
    <text evidence="1">The sequence shown here is derived from an EMBL/GenBank/DDBJ whole genome shotgun (WGS) entry which is preliminary data.</text>
</comment>
<name>A0A9D4S0E0_DREPO</name>
<dbReference type="Proteomes" id="UP000828390">
    <property type="component" value="Unassembled WGS sequence"/>
</dbReference>
<protein>
    <submittedName>
        <fullName evidence="1">Uncharacterized protein</fullName>
    </submittedName>
</protein>
<reference evidence="1" key="2">
    <citation type="submission" date="2020-11" db="EMBL/GenBank/DDBJ databases">
        <authorList>
            <person name="McCartney M.A."/>
            <person name="Auch B."/>
            <person name="Kono T."/>
            <person name="Mallez S."/>
            <person name="Becker A."/>
            <person name="Gohl D.M."/>
            <person name="Silverstein K.A.T."/>
            <person name="Koren S."/>
            <person name="Bechman K.B."/>
            <person name="Herman A."/>
            <person name="Abrahante J.E."/>
            <person name="Garbe J."/>
        </authorList>
    </citation>
    <scope>NUCLEOTIDE SEQUENCE</scope>
    <source>
        <strain evidence="1">Duluth1</strain>
        <tissue evidence="1">Whole animal</tissue>
    </source>
</reference>
<dbReference type="EMBL" id="JAIWYP010000001">
    <property type="protein sequence ID" value="KAH3885825.1"/>
    <property type="molecule type" value="Genomic_DNA"/>
</dbReference>
<proteinExistence type="predicted"/>
<evidence type="ECO:0000313" key="1">
    <source>
        <dbReference type="EMBL" id="KAH3885825.1"/>
    </source>
</evidence>
<organism evidence="1 2">
    <name type="scientific">Dreissena polymorpha</name>
    <name type="common">Zebra mussel</name>
    <name type="synonym">Mytilus polymorpha</name>
    <dbReference type="NCBI Taxonomy" id="45954"/>
    <lineage>
        <taxon>Eukaryota</taxon>
        <taxon>Metazoa</taxon>
        <taxon>Spiralia</taxon>
        <taxon>Lophotrochozoa</taxon>
        <taxon>Mollusca</taxon>
        <taxon>Bivalvia</taxon>
        <taxon>Autobranchia</taxon>
        <taxon>Heteroconchia</taxon>
        <taxon>Euheterodonta</taxon>
        <taxon>Imparidentia</taxon>
        <taxon>Neoheterodontei</taxon>
        <taxon>Myida</taxon>
        <taxon>Dreissenoidea</taxon>
        <taxon>Dreissenidae</taxon>
        <taxon>Dreissena</taxon>
    </lineage>
</organism>
<gene>
    <name evidence="1" type="ORF">DPMN_009824</name>
</gene>
<sequence length="66" mass="7540">MLLSNNVNLRCEEQYAIDTIQQQLLSGIPGFGVAALELAPFLFMIRSEQQQQQHEQQVVFEWCSGI</sequence>
<reference evidence="1" key="1">
    <citation type="journal article" date="2019" name="bioRxiv">
        <title>The Genome of the Zebra Mussel, Dreissena polymorpha: A Resource for Invasive Species Research.</title>
        <authorList>
            <person name="McCartney M.A."/>
            <person name="Auch B."/>
            <person name="Kono T."/>
            <person name="Mallez S."/>
            <person name="Zhang Y."/>
            <person name="Obille A."/>
            <person name="Becker A."/>
            <person name="Abrahante J.E."/>
            <person name="Garbe J."/>
            <person name="Badalamenti J.P."/>
            <person name="Herman A."/>
            <person name="Mangelson H."/>
            <person name="Liachko I."/>
            <person name="Sullivan S."/>
            <person name="Sone E.D."/>
            <person name="Koren S."/>
            <person name="Silverstein K.A.T."/>
            <person name="Beckman K.B."/>
            <person name="Gohl D.M."/>
        </authorList>
    </citation>
    <scope>NUCLEOTIDE SEQUENCE</scope>
    <source>
        <strain evidence="1">Duluth1</strain>
        <tissue evidence="1">Whole animal</tissue>
    </source>
</reference>
<accession>A0A9D4S0E0</accession>
<dbReference type="AlphaFoldDB" id="A0A9D4S0E0"/>
<evidence type="ECO:0000313" key="2">
    <source>
        <dbReference type="Proteomes" id="UP000828390"/>
    </source>
</evidence>